<comment type="catalytic activity">
    <reaction evidence="10 11">
        <text>5-[(5-phospho-1-deoxy-D-ribulos-1-ylimino)methylamino]-1-(5-phospho-beta-D-ribosyl)imidazole-4-carboxamide + L-glutamine = D-erythro-1-(imidazol-4-yl)glycerol 3-phosphate + 5-amino-1-(5-phospho-beta-D-ribosyl)imidazole-4-carboxamide + L-glutamate + H(+)</text>
        <dbReference type="Rhea" id="RHEA:24793"/>
        <dbReference type="ChEBI" id="CHEBI:15378"/>
        <dbReference type="ChEBI" id="CHEBI:29985"/>
        <dbReference type="ChEBI" id="CHEBI:58278"/>
        <dbReference type="ChEBI" id="CHEBI:58359"/>
        <dbReference type="ChEBI" id="CHEBI:58475"/>
        <dbReference type="ChEBI" id="CHEBI:58525"/>
        <dbReference type="EC" id="4.3.2.10"/>
    </reaction>
</comment>
<dbReference type="UniPathway" id="UPA00031">
    <property type="reaction ID" value="UER00010"/>
</dbReference>
<proteinExistence type="inferred from homology"/>
<organism evidence="13 14">
    <name type="scientific">Salinimonas marina</name>
    <dbReference type="NCBI Taxonomy" id="2785918"/>
    <lineage>
        <taxon>Bacteria</taxon>
        <taxon>Pseudomonadati</taxon>
        <taxon>Pseudomonadota</taxon>
        <taxon>Gammaproteobacteria</taxon>
        <taxon>Alteromonadales</taxon>
        <taxon>Alteromonadaceae</taxon>
        <taxon>Alteromonas/Salinimonas group</taxon>
        <taxon>Salinimonas</taxon>
    </lineage>
</organism>
<keyword evidence="14" id="KW-1185">Reference proteome</keyword>
<dbReference type="Proteomes" id="UP000595095">
    <property type="component" value="Chromosome"/>
</dbReference>
<gene>
    <name evidence="11 13" type="primary">hisF</name>
    <name evidence="13" type="ORF">IT774_05570</name>
</gene>
<dbReference type="InterPro" id="IPR006062">
    <property type="entry name" value="His_biosynth"/>
</dbReference>
<keyword evidence="6 11" id="KW-0028">Amino-acid biosynthesis</keyword>
<comment type="function">
    <text evidence="9 11">IGPS catalyzes the conversion of PRFAR and glutamine to IGP, AICAR and glutamate. The HisF subunit catalyzes the cyclization activity that produces IGP and AICAR from PRFAR using the ammonia provided by the HisH subunit.</text>
</comment>
<comment type="similarity">
    <text evidence="3 11 12">Belongs to the HisA/HisF family.</text>
</comment>
<dbReference type="GO" id="GO:0000105">
    <property type="term" value="P:L-histidine biosynthetic process"/>
    <property type="evidence" value="ECO:0007669"/>
    <property type="project" value="UniProtKB-UniRule"/>
</dbReference>
<accession>A0A7S9HEF9</accession>
<dbReference type="GO" id="GO:0005737">
    <property type="term" value="C:cytoplasm"/>
    <property type="evidence" value="ECO:0007669"/>
    <property type="project" value="UniProtKB-SubCell"/>
</dbReference>
<dbReference type="EC" id="4.3.2.10" evidence="11"/>
<dbReference type="InterPro" id="IPR050064">
    <property type="entry name" value="IGPS_HisA/HisF"/>
</dbReference>
<dbReference type="SUPFAM" id="SSF51366">
    <property type="entry name" value="Ribulose-phoshate binding barrel"/>
    <property type="match status" value="1"/>
</dbReference>
<dbReference type="Pfam" id="PF00977">
    <property type="entry name" value="His_biosynth"/>
    <property type="match status" value="1"/>
</dbReference>
<evidence type="ECO:0000256" key="12">
    <source>
        <dbReference type="RuleBase" id="RU003657"/>
    </source>
</evidence>
<keyword evidence="5 11" id="KW-0963">Cytoplasm</keyword>
<sequence>MLAKRIIPCLDVRDGKVVKGVQFRNHEIIGDIVPLAERYAQAGADELVFYDITASSDRRVVDKSWVSRIAQVIDIPFCVAGGIKSVEDAGRILEMGADKISINSPALTNPDLINELHDVYGQQCVVIGIDSFYNEKTNQYEVYKFTGDESRTQQTAWQTRDWIQEVQSRGAGEIVLNCMNQDGVRQGYDVRQLTAIRDACHIPLIASGGAGAIEHFRAVFEQADVDGALAASVFHKDLINIQELKDYLSDAGIAMRKAHIRSKD</sequence>
<evidence type="ECO:0000313" key="13">
    <source>
        <dbReference type="EMBL" id="QPG06631.1"/>
    </source>
</evidence>
<dbReference type="RefSeq" id="WP_195811707.1">
    <property type="nucleotide sequence ID" value="NZ_CP064795.1"/>
</dbReference>
<evidence type="ECO:0000256" key="3">
    <source>
        <dbReference type="ARBA" id="ARBA00009667"/>
    </source>
</evidence>
<dbReference type="KEGG" id="smaa:IT774_05570"/>
<evidence type="ECO:0000256" key="2">
    <source>
        <dbReference type="ARBA" id="ARBA00005091"/>
    </source>
</evidence>
<evidence type="ECO:0000256" key="9">
    <source>
        <dbReference type="ARBA" id="ARBA00025475"/>
    </source>
</evidence>
<evidence type="ECO:0000256" key="7">
    <source>
        <dbReference type="ARBA" id="ARBA00023102"/>
    </source>
</evidence>
<name>A0A7S9HEF9_9ALTE</name>
<dbReference type="InterPro" id="IPR013785">
    <property type="entry name" value="Aldolase_TIM"/>
</dbReference>
<keyword evidence="7 11" id="KW-0368">Histidine biosynthesis</keyword>
<evidence type="ECO:0000256" key="4">
    <source>
        <dbReference type="ARBA" id="ARBA00011152"/>
    </source>
</evidence>
<dbReference type="HAMAP" id="MF_01013">
    <property type="entry name" value="HisF"/>
    <property type="match status" value="1"/>
</dbReference>
<reference evidence="13 14" key="1">
    <citation type="submission" date="2020-11" db="EMBL/GenBank/DDBJ databases">
        <title>Complete genome sequence for Salinimonas sp. strain G2-b.</title>
        <authorList>
            <person name="Park S.-J."/>
        </authorList>
    </citation>
    <scope>NUCLEOTIDE SEQUENCE [LARGE SCALE GENOMIC DNA]</scope>
    <source>
        <strain evidence="13 14">G2-b</strain>
    </source>
</reference>
<evidence type="ECO:0000256" key="1">
    <source>
        <dbReference type="ARBA" id="ARBA00004496"/>
    </source>
</evidence>
<dbReference type="PANTHER" id="PTHR21235">
    <property type="entry name" value="IMIDAZOLE GLYCEROL PHOSPHATE SYNTHASE SUBUNIT HISF/H IGP SYNTHASE SUBUNIT HISF/H"/>
    <property type="match status" value="1"/>
</dbReference>
<dbReference type="InterPro" id="IPR011060">
    <property type="entry name" value="RibuloseP-bd_barrel"/>
</dbReference>
<evidence type="ECO:0000256" key="10">
    <source>
        <dbReference type="ARBA" id="ARBA00047838"/>
    </source>
</evidence>
<comment type="pathway">
    <text evidence="2 11">Amino-acid biosynthesis; L-histidine biosynthesis; L-histidine from 5-phospho-alpha-D-ribose 1-diphosphate: step 5/9.</text>
</comment>
<dbReference type="PANTHER" id="PTHR21235:SF2">
    <property type="entry name" value="IMIDAZOLE GLYCEROL PHOSPHATE SYNTHASE HISHF"/>
    <property type="match status" value="1"/>
</dbReference>
<evidence type="ECO:0000256" key="6">
    <source>
        <dbReference type="ARBA" id="ARBA00022605"/>
    </source>
</evidence>
<evidence type="ECO:0000313" key="14">
    <source>
        <dbReference type="Proteomes" id="UP000595095"/>
    </source>
</evidence>
<evidence type="ECO:0000256" key="5">
    <source>
        <dbReference type="ARBA" id="ARBA00022490"/>
    </source>
</evidence>
<dbReference type="GO" id="GO:0016829">
    <property type="term" value="F:lyase activity"/>
    <property type="evidence" value="ECO:0007669"/>
    <property type="project" value="UniProtKB-KW"/>
</dbReference>
<evidence type="ECO:0000256" key="11">
    <source>
        <dbReference type="HAMAP-Rule" id="MF_01013"/>
    </source>
</evidence>
<dbReference type="CDD" id="cd04731">
    <property type="entry name" value="HisF"/>
    <property type="match status" value="1"/>
</dbReference>
<dbReference type="NCBIfam" id="TIGR00735">
    <property type="entry name" value="hisF"/>
    <property type="match status" value="1"/>
</dbReference>
<feature type="active site" evidence="11">
    <location>
        <position position="130"/>
    </location>
</feature>
<dbReference type="GO" id="GO:0000107">
    <property type="term" value="F:imidazoleglycerol-phosphate synthase activity"/>
    <property type="evidence" value="ECO:0007669"/>
    <property type="project" value="UniProtKB-UniRule"/>
</dbReference>
<keyword evidence="8 11" id="KW-0456">Lyase</keyword>
<dbReference type="InterPro" id="IPR004651">
    <property type="entry name" value="HisF"/>
</dbReference>
<comment type="subcellular location">
    <subcellularLocation>
        <location evidence="1 11">Cytoplasm</location>
    </subcellularLocation>
</comment>
<dbReference type="EMBL" id="CP064795">
    <property type="protein sequence ID" value="QPG06631.1"/>
    <property type="molecule type" value="Genomic_DNA"/>
</dbReference>
<comment type="subunit">
    <text evidence="4 11">Heterodimer of HisH and HisF.</text>
</comment>
<dbReference type="Gene3D" id="3.20.20.70">
    <property type="entry name" value="Aldolase class I"/>
    <property type="match status" value="1"/>
</dbReference>
<evidence type="ECO:0000256" key="8">
    <source>
        <dbReference type="ARBA" id="ARBA00023239"/>
    </source>
</evidence>
<dbReference type="AlphaFoldDB" id="A0A7S9HEF9"/>
<protein>
    <recommendedName>
        <fullName evidence="11">Imidazole glycerol phosphate synthase subunit HisF</fullName>
        <ecNumber evidence="11">4.3.2.10</ecNumber>
    </recommendedName>
    <alternativeName>
        <fullName evidence="11">IGP synthase cyclase subunit</fullName>
    </alternativeName>
    <alternativeName>
        <fullName evidence="11">IGP synthase subunit HisF</fullName>
    </alternativeName>
    <alternativeName>
        <fullName evidence="11">ImGP synthase subunit HisF</fullName>
        <shortName evidence="11">IGPS subunit HisF</shortName>
    </alternativeName>
</protein>
<dbReference type="FunFam" id="3.20.20.70:FF:000006">
    <property type="entry name" value="Imidazole glycerol phosphate synthase subunit HisF"/>
    <property type="match status" value="1"/>
</dbReference>
<feature type="active site" evidence="11">
    <location>
        <position position="11"/>
    </location>
</feature>